<dbReference type="OrthoDB" id="3032432at2759"/>
<name>A0A8H6TCH4_9AGAR</name>
<keyword evidence="2" id="KW-1185">Reference proteome</keyword>
<proteinExistence type="predicted"/>
<evidence type="ECO:0000313" key="2">
    <source>
        <dbReference type="Proteomes" id="UP000636479"/>
    </source>
</evidence>
<gene>
    <name evidence="1" type="ORF">MIND_00008000</name>
</gene>
<dbReference type="AlphaFoldDB" id="A0A8H6TCH4"/>
<dbReference type="RefSeq" id="XP_037224963.1">
    <property type="nucleotide sequence ID" value="XM_037357053.1"/>
</dbReference>
<reference evidence="1" key="1">
    <citation type="submission" date="2020-05" db="EMBL/GenBank/DDBJ databases">
        <title>Mycena genomes resolve the evolution of fungal bioluminescence.</title>
        <authorList>
            <person name="Tsai I.J."/>
        </authorList>
    </citation>
    <scope>NUCLEOTIDE SEQUENCE</scope>
    <source>
        <strain evidence="1">171206Taipei</strain>
    </source>
</reference>
<dbReference type="Proteomes" id="UP000636479">
    <property type="component" value="Unassembled WGS sequence"/>
</dbReference>
<sequence>MNAPNDGYTRIPALWFQDGNIVIRTQNTLCKVHCSILSLRSGVFQDMLAFPQATGGVETMDECPLVDLTDEPDDGPSKKVDLLPLLGILRLSHKYDVEKLHRRALEHFDHGMFYSSYHAFLKTPDSDLGPLAQQHTITVPDSIPAIASSSPCIRVIPTLSNSPIALLLAIKAITSVQAQCLLPVAYYWLCIMPIQDLLAVPEDILPRAKLHWILQKRKVLAVKRAKILENINQFGWKADCEQVEQCASARMELLSHHIRQNARGDDVCLLHAVTVVDFGRQAGLCASCLKGVNALCSEAFHWEWATLPALFDLPDWEVLNQDRINVLDLFDDDDW</sequence>
<accession>A0A8H6TCH4</accession>
<organism evidence="1 2">
    <name type="scientific">Mycena indigotica</name>
    <dbReference type="NCBI Taxonomy" id="2126181"/>
    <lineage>
        <taxon>Eukaryota</taxon>
        <taxon>Fungi</taxon>
        <taxon>Dikarya</taxon>
        <taxon>Basidiomycota</taxon>
        <taxon>Agaricomycotina</taxon>
        <taxon>Agaricomycetes</taxon>
        <taxon>Agaricomycetidae</taxon>
        <taxon>Agaricales</taxon>
        <taxon>Marasmiineae</taxon>
        <taxon>Mycenaceae</taxon>
        <taxon>Mycena</taxon>
    </lineage>
</organism>
<dbReference type="GeneID" id="59339569"/>
<protein>
    <submittedName>
        <fullName evidence="1">BTB domain-containing protein</fullName>
    </submittedName>
</protein>
<comment type="caution">
    <text evidence="1">The sequence shown here is derived from an EMBL/GenBank/DDBJ whole genome shotgun (WGS) entry which is preliminary data.</text>
</comment>
<dbReference type="EMBL" id="JACAZF010000001">
    <property type="protein sequence ID" value="KAF7314940.1"/>
    <property type="molecule type" value="Genomic_DNA"/>
</dbReference>
<evidence type="ECO:0000313" key="1">
    <source>
        <dbReference type="EMBL" id="KAF7314940.1"/>
    </source>
</evidence>